<organism evidence="3 4">
    <name type="scientific">Mycobacterium talmoniae</name>
    <dbReference type="NCBI Taxonomy" id="1858794"/>
    <lineage>
        <taxon>Bacteria</taxon>
        <taxon>Bacillati</taxon>
        <taxon>Actinomycetota</taxon>
        <taxon>Actinomycetes</taxon>
        <taxon>Mycobacteriales</taxon>
        <taxon>Mycobacteriaceae</taxon>
        <taxon>Mycobacterium</taxon>
    </lineage>
</organism>
<evidence type="ECO:0000313" key="3">
    <source>
        <dbReference type="EMBL" id="PQM48735.1"/>
    </source>
</evidence>
<keyword evidence="2" id="KW-1133">Transmembrane helix</keyword>
<dbReference type="Proteomes" id="UP000238296">
    <property type="component" value="Unassembled WGS sequence"/>
</dbReference>
<feature type="region of interest" description="Disordered" evidence="1">
    <location>
        <begin position="171"/>
        <end position="200"/>
    </location>
</feature>
<dbReference type="Gene3D" id="1.20.1720.10">
    <property type="entry name" value="Multidrug resistance protein D"/>
    <property type="match status" value="1"/>
</dbReference>
<protein>
    <submittedName>
        <fullName evidence="3">Uncharacterized protein</fullName>
    </submittedName>
</protein>
<feature type="transmembrane region" description="Helical" evidence="2">
    <location>
        <begin position="27"/>
        <end position="47"/>
    </location>
</feature>
<name>A0A2S8BPZ0_9MYCO</name>
<evidence type="ECO:0000256" key="1">
    <source>
        <dbReference type="SAM" id="MobiDB-lite"/>
    </source>
</evidence>
<proteinExistence type="predicted"/>
<accession>A0A2S8BPZ0</accession>
<reference evidence="3 4" key="1">
    <citation type="journal article" date="2017" name="Int. J. Syst. Evol. Microbiol.">
        <title>Mycobacterium talmoniae sp. nov., a slowly growing mycobacterium isolated from human respiratory samples.</title>
        <authorList>
            <person name="Davidson R.M."/>
            <person name="DeGroote M.A."/>
            <person name="Marola J.L."/>
            <person name="Buss S."/>
            <person name="Jones V."/>
            <person name="McNeil M.R."/>
            <person name="Freifeld A.G."/>
            <person name="Elaine Epperson L."/>
            <person name="Hasan N.A."/>
            <person name="Jackson M."/>
            <person name="Iwen P.C."/>
            <person name="Salfinger M."/>
            <person name="Strong M."/>
        </authorList>
    </citation>
    <scope>NUCLEOTIDE SEQUENCE [LARGE SCALE GENOMIC DNA]</scope>
    <source>
        <strain evidence="3 4">ATCC BAA-2683</strain>
    </source>
</reference>
<evidence type="ECO:0000256" key="2">
    <source>
        <dbReference type="SAM" id="Phobius"/>
    </source>
</evidence>
<dbReference type="AlphaFoldDB" id="A0A2S8BPZ0"/>
<comment type="caution">
    <text evidence="3">The sequence shown here is derived from an EMBL/GenBank/DDBJ whole genome shotgun (WGS) entry which is preliminary data.</text>
</comment>
<gene>
    <name evidence="3" type="ORF">C1Y40_01101</name>
</gene>
<sequence length="243" mass="25182">MAVNGLIMAPAPPLAALMLGPLSFPPWQYALAFALPCLGGIVGSRLAHPLVARFGQSTVLRSTGVLRTCWPLGLAAVVPGLPGLVLVIVVQLGLVTCCGIFNPVLATHRLEQLPTTHATRALSAWSISTKVSIAALTAAWAGLAALAGPRLAIAAAGYCCWQHRCYFRNDPHPGTPRRRSRKRAPVEAASATPGQPLGDLPVARTISVEKVGRAILRVGFPGTGRAVIGNGGGVDKAAGRQCT</sequence>
<dbReference type="InterPro" id="IPR036259">
    <property type="entry name" value="MFS_trans_sf"/>
</dbReference>
<keyword evidence="2" id="KW-0472">Membrane</keyword>
<dbReference type="SUPFAM" id="SSF103473">
    <property type="entry name" value="MFS general substrate transporter"/>
    <property type="match status" value="1"/>
</dbReference>
<keyword evidence="2" id="KW-0812">Transmembrane</keyword>
<evidence type="ECO:0000313" key="4">
    <source>
        <dbReference type="Proteomes" id="UP000238296"/>
    </source>
</evidence>
<dbReference type="EMBL" id="PPEA01000148">
    <property type="protein sequence ID" value="PQM48735.1"/>
    <property type="molecule type" value="Genomic_DNA"/>
</dbReference>